<keyword evidence="2" id="KW-1185">Reference proteome</keyword>
<dbReference type="EMBL" id="FRAM01000005">
    <property type="protein sequence ID" value="SHK69376.1"/>
    <property type="molecule type" value="Genomic_DNA"/>
</dbReference>
<proteinExistence type="predicted"/>
<reference evidence="2" key="1">
    <citation type="submission" date="2016-11" db="EMBL/GenBank/DDBJ databases">
        <authorList>
            <person name="Varghese N."/>
            <person name="Submissions S."/>
        </authorList>
    </citation>
    <scope>NUCLEOTIDE SEQUENCE [LARGE SCALE GENOMIC DNA]</scope>
    <source>
        <strain evidence="2">DSM 18016</strain>
    </source>
</reference>
<dbReference type="RefSeq" id="WP_175546219.1">
    <property type="nucleotide sequence ID" value="NZ_FRAM01000005.1"/>
</dbReference>
<name>A0A1M6UJN2_9FLAO</name>
<evidence type="ECO:0000313" key="2">
    <source>
        <dbReference type="Proteomes" id="UP000184498"/>
    </source>
</evidence>
<organism evidence="1 2">
    <name type="scientific">Epilithonimonas mollis</name>
    <dbReference type="NCBI Taxonomy" id="216903"/>
    <lineage>
        <taxon>Bacteria</taxon>
        <taxon>Pseudomonadati</taxon>
        <taxon>Bacteroidota</taxon>
        <taxon>Flavobacteriia</taxon>
        <taxon>Flavobacteriales</taxon>
        <taxon>Weeksellaceae</taxon>
        <taxon>Chryseobacterium group</taxon>
        <taxon>Epilithonimonas</taxon>
    </lineage>
</organism>
<evidence type="ECO:0000313" key="1">
    <source>
        <dbReference type="EMBL" id="SHK69376.1"/>
    </source>
</evidence>
<accession>A0A1M6UJN2</accession>
<gene>
    <name evidence="1" type="ORF">SAMN05444371_3330</name>
</gene>
<sequence length="58" mass="6676">MKKSEVKAIISSAAKAHAEDILGEEQFKKNKSARESIMKDFESGASWMYHFNLDKTRR</sequence>
<protein>
    <submittedName>
        <fullName evidence="1">Uncharacterized protein</fullName>
    </submittedName>
</protein>
<dbReference type="STRING" id="216903.SAMN05444371_3330"/>
<dbReference type="AlphaFoldDB" id="A0A1M6UJN2"/>
<dbReference type="Proteomes" id="UP000184498">
    <property type="component" value="Unassembled WGS sequence"/>
</dbReference>